<name>A0A9D1TV13_9GAMM</name>
<dbReference type="GO" id="GO:0009229">
    <property type="term" value="P:thiamine diphosphate biosynthetic process"/>
    <property type="evidence" value="ECO:0007669"/>
    <property type="project" value="InterPro"/>
</dbReference>
<dbReference type="InterPro" id="IPR007371">
    <property type="entry name" value="TPK_catalytic"/>
</dbReference>
<evidence type="ECO:0000256" key="2">
    <source>
        <dbReference type="ARBA" id="ARBA00022741"/>
    </source>
</evidence>
<reference evidence="7" key="1">
    <citation type="journal article" date="2021" name="PeerJ">
        <title>Extensive microbial diversity within the chicken gut microbiome revealed by metagenomics and culture.</title>
        <authorList>
            <person name="Gilroy R."/>
            <person name="Ravi A."/>
            <person name="Getino M."/>
            <person name="Pursley I."/>
            <person name="Horton D.L."/>
            <person name="Alikhan N.F."/>
            <person name="Baker D."/>
            <person name="Gharbi K."/>
            <person name="Hall N."/>
            <person name="Watson M."/>
            <person name="Adriaenssens E.M."/>
            <person name="Foster-Nyarko E."/>
            <person name="Jarju S."/>
            <person name="Secka A."/>
            <person name="Antonio M."/>
            <person name="Oren A."/>
            <person name="Chaudhuri R.R."/>
            <person name="La Ragione R."/>
            <person name="Hildebrand F."/>
            <person name="Pallen M.J."/>
        </authorList>
    </citation>
    <scope>NUCLEOTIDE SEQUENCE</scope>
    <source>
        <strain evidence="7">CHK160-9182</strain>
    </source>
</reference>
<dbReference type="SUPFAM" id="SSF63862">
    <property type="entry name" value="Thiamin pyrophosphokinase, substrate-binding domain"/>
    <property type="match status" value="1"/>
</dbReference>
<gene>
    <name evidence="7" type="ORF">H9889_08700</name>
</gene>
<evidence type="ECO:0000259" key="6">
    <source>
        <dbReference type="SMART" id="SM00983"/>
    </source>
</evidence>
<dbReference type="InterPro" id="IPR053149">
    <property type="entry name" value="TPK"/>
</dbReference>
<feature type="domain" description="Thiamin pyrophosphokinase thiamin-binding" evidence="6">
    <location>
        <begin position="141"/>
        <end position="216"/>
    </location>
</feature>
<dbReference type="NCBIfam" id="TIGR01378">
    <property type="entry name" value="thi_PPkinase"/>
    <property type="match status" value="1"/>
</dbReference>
<dbReference type="PANTHER" id="PTHR41299">
    <property type="entry name" value="THIAMINE PYROPHOSPHOKINASE"/>
    <property type="match status" value="1"/>
</dbReference>
<dbReference type="SMART" id="SM00983">
    <property type="entry name" value="TPK_B1_binding"/>
    <property type="match status" value="1"/>
</dbReference>
<keyword evidence="1 7" id="KW-0808">Transferase</keyword>
<dbReference type="InterPro" id="IPR006282">
    <property type="entry name" value="Thi_PPkinase"/>
</dbReference>
<dbReference type="AlphaFoldDB" id="A0A9D1TV13"/>
<dbReference type="GO" id="GO:0005524">
    <property type="term" value="F:ATP binding"/>
    <property type="evidence" value="ECO:0007669"/>
    <property type="project" value="UniProtKB-KW"/>
</dbReference>
<evidence type="ECO:0000256" key="4">
    <source>
        <dbReference type="ARBA" id="ARBA00022840"/>
    </source>
</evidence>
<evidence type="ECO:0000256" key="3">
    <source>
        <dbReference type="ARBA" id="ARBA00022777"/>
    </source>
</evidence>
<dbReference type="Gene3D" id="3.40.50.10240">
    <property type="entry name" value="Thiamin pyrophosphokinase, catalytic domain"/>
    <property type="match status" value="1"/>
</dbReference>
<proteinExistence type="predicted"/>
<dbReference type="GO" id="GO:0004788">
    <property type="term" value="F:thiamine diphosphokinase activity"/>
    <property type="evidence" value="ECO:0007669"/>
    <property type="project" value="UniProtKB-UniRule"/>
</dbReference>
<dbReference type="GO" id="GO:0030975">
    <property type="term" value="F:thiamine binding"/>
    <property type="evidence" value="ECO:0007669"/>
    <property type="project" value="InterPro"/>
</dbReference>
<dbReference type="PANTHER" id="PTHR41299:SF1">
    <property type="entry name" value="THIAMINE PYROPHOSPHOKINASE"/>
    <property type="match status" value="1"/>
</dbReference>
<keyword evidence="4" id="KW-0067">ATP-binding</keyword>
<comment type="caution">
    <text evidence="7">The sequence shown here is derived from an EMBL/GenBank/DDBJ whole genome shotgun (WGS) entry which is preliminary data.</text>
</comment>
<dbReference type="GO" id="GO:0016301">
    <property type="term" value="F:kinase activity"/>
    <property type="evidence" value="ECO:0007669"/>
    <property type="project" value="UniProtKB-KW"/>
</dbReference>
<organism evidence="7 8">
    <name type="scientific">Candidatus Ignatzschineria merdigallinarum</name>
    <dbReference type="NCBI Taxonomy" id="2838621"/>
    <lineage>
        <taxon>Bacteria</taxon>
        <taxon>Pseudomonadati</taxon>
        <taxon>Pseudomonadota</taxon>
        <taxon>Gammaproteobacteria</taxon>
        <taxon>Cardiobacteriales</taxon>
        <taxon>Ignatzschineriaceae</taxon>
        <taxon>Ignatzschineria</taxon>
    </lineage>
</organism>
<keyword evidence="3" id="KW-0418">Kinase</keyword>
<accession>A0A9D1TV13</accession>
<evidence type="ECO:0000313" key="7">
    <source>
        <dbReference type="EMBL" id="HIW07382.1"/>
    </source>
</evidence>
<evidence type="ECO:0000256" key="5">
    <source>
        <dbReference type="NCBIfam" id="TIGR01378"/>
    </source>
</evidence>
<dbReference type="InterPro" id="IPR007373">
    <property type="entry name" value="Thiamin_PyroPKinase_B1-bd"/>
</dbReference>
<dbReference type="InterPro" id="IPR036371">
    <property type="entry name" value="TPK_B1-bd_sf"/>
</dbReference>
<dbReference type="Proteomes" id="UP000823934">
    <property type="component" value="Unassembled WGS sequence"/>
</dbReference>
<dbReference type="Pfam" id="PF04265">
    <property type="entry name" value="TPK_B1_binding"/>
    <property type="match status" value="1"/>
</dbReference>
<evidence type="ECO:0000313" key="8">
    <source>
        <dbReference type="Proteomes" id="UP000823934"/>
    </source>
</evidence>
<evidence type="ECO:0000256" key="1">
    <source>
        <dbReference type="ARBA" id="ARBA00022679"/>
    </source>
</evidence>
<protein>
    <recommendedName>
        <fullName evidence="5">Thiamine diphosphokinase</fullName>
        <ecNumber evidence="5">2.7.6.2</ecNumber>
    </recommendedName>
</protein>
<reference evidence="7" key="2">
    <citation type="submission" date="2021-04" db="EMBL/GenBank/DDBJ databases">
        <authorList>
            <person name="Gilroy R."/>
        </authorList>
    </citation>
    <scope>NUCLEOTIDE SEQUENCE</scope>
    <source>
        <strain evidence="7">CHK160-9182</strain>
    </source>
</reference>
<dbReference type="EC" id="2.7.6.2" evidence="5"/>
<dbReference type="EMBL" id="DXHP01000192">
    <property type="protein sequence ID" value="HIW07382.1"/>
    <property type="molecule type" value="Genomic_DNA"/>
</dbReference>
<keyword evidence="2" id="KW-0547">Nucleotide-binding</keyword>
<sequence>MQKPRSKVQHQYKQAILLLPGMVNIELIRQYYSDWLEDVLVIAVDKGIDKAIYFQSGVDLWVGDFDSSENLIIDTNLYRRKIPYPIDKDEIDTELAIGFAIESGATEILLLGGIGGRLDHQAALLFLPFQYPEIAFIHSNGEQTLTHLQPHNHYQIPTQKDGLVSVIALTKLEGLTLEKVKWPLVDFTLELGRGLTYSNRALGEEIEVSIREGNAWLYNVVPGIDESL</sequence>
<dbReference type="GO" id="GO:0006772">
    <property type="term" value="P:thiamine metabolic process"/>
    <property type="evidence" value="ECO:0007669"/>
    <property type="project" value="UniProtKB-UniRule"/>
</dbReference>
<dbReference type="SUPFAM" id="SSF63999">
    <property type="entry name" value="Thiamin pyrophosphokinase, catalytic domain"/>
    <property type="match status" value="1"/>
</dbReference>
<dbReference type="InterPro" id="IPR036759">
    <property type="entry name" value="TPK_catalytic_sf"/>
</dbReference>
<dbReference type="Pfam" id="PF04263">
    <property type="entry name" value="TPK_catalytic"/>
    <property type="match status" value="1"/>
</dbReference>
<dbReference type="CDD" id="cd07995">
    <property type="entry name" value="TPK"/>
    <property type="match status" value="1"/>
</dbReference>